<organism evidence="7 8">
    <name type="scientific">Verminephrobacter eiseniae (strain EF01-2)</name>
    <dbReference type="NCBI Taxonomy" id="391735"/>
    <lineage>
        <taxon>Bacteria</taxon>
        <taxon>Pseudomonadati</taxon>
        <taxon>Pseudomonadota</taxon>
        <taxon>Betaproteobacteria</taxon>
        <taxon>Burkholderiales</taxon>
        <taxon>Comamonadaceae</taxon>
        <taxon>Verminephrobacter</taxon>
    </lineage>
</organism>
<keyword evidence="2 5" id="KW-0813">Transport</keyword>
<dbReference type="eggNOG" id="COG0687">
    <property type="taxonomic scope" value="Bacteria"/>
</dbReference>
<dbReference type="GO" id="GO:0019808">
    <property type="term" value="F:polyamine binding"/>
    <property type="evidence" value="ECO:0007669"/>
    <property type="project" value="InterPro"/>
</dbReference>
<dbReference type="AlphaFoldDB" id="A1WIJ6"/>
<dbReference type="EMBL" id="CP000542">
    <property type="protein sequence ID" value="ABM57453.1"/>
    <property type="molecule type" value="Genomic_DNA"/>
</dbReference>
<evidence type="ECO:0000313" key="8">
    <source>
        <dbReference type="Proteomes" id="UP000000374"/>
    </source>
</evidence>
<reference evidence="8" key="1">
    <citation type="submission" date="2006-12" db="EMBL/GenBank/DDBJ databases">
        <title>Complete sequence of chromosome 1 of Verminephrobacter eiseniae EF01-2.</title>
        <authorList>
            <person name="Copeland A."/>
            <person name="Lucas S."/>
            <person name="Lapidus A."/>
            <person name="Barry K."/>
            <person name="Detter J.C."/>
            <person name="Glavina del Rio T."/>
            <person name="Dalin E."/>
            <person name="Tice H."/>
            <person name="Pitluck S."/>
            <person name="Chertkov O."/>
            <person name="Brettin T."/>
            <person name="Bruce D."/>
            <person name="Han C."/>
            <person name="Tapia R."/>
            <person name="Gilna P."/>
            <person name="Schmutz J."/>
            <person name="Larimer F."/>
            <person name="Land M."/>
            <person name="Hauser L."/>
            <person name="Kyrpides N."/>
            <person name="Kim E."/>
            <person name="Stahl D."/>
            <person name="Richardson P."/>
        </authorList>
    </citation>
    <scope>NUCLEOTIDE SEQUENCE [LARGE SCALE GENOMIC DNA]</scope>
    <source>
        <strain evidence="8">EF01-2</strain>
    </source>
</reference>
<evidence type="ECO:0000256" key="5">
    <source>
        <dbReference type="PIRNR" id="PIRNR019574"/>
    </source>
</evidence>
<dbReference type="STRING" id="391735.Veis_1698"/>
<dbReference type="OrthoDB" id="9769319at2"/>
<dbReference type="InterPro" id="IPR006059">
    <property type="entry name" value="SBP"/>
</dbReference>
<dbReference type="Pfam" id="PF13416">
    <property type="entry name" value="SBP_bac_8"/>
    <property type="match status" value="1"/>
</dbReference>
<keyword evidence="4 5" id="KW-0574">Periplasm</keyword>
<dbReference type="InterPro" id="IPR001188">
    <property type="entry name" value="Sperm_putr-bd"/>
</dbReference>
<keyword evidence="3 6" id="KW-0732">Signal</keyword>
<feature type="signal peptide" evidence="6">
    <location>
        <begin position="1"/>
        <end position="27"/>
    </location>
</feature>
<dbReference type="RefSeq" id="WP_011809460.1">
    <property type="nucleotide sequence ID" value="NC_008786.1"/>
</dbReference>
<dbReference type="Gene3D" id="3.40.190.10">
    <property type="entry name" value="Periplasmic binding protein-like II"/>
    <property type="match status" value="2"/>
</dbReference>
<dbReference type="HOGENOM" id="CLU_026974_1_4_4"/>
<gene>
    <name evidence="7" type="ordered locus">Veis_1698</name>
</gene>
<comment type="subcellular location">
    <subcellularLocation>
        <location evidence="1 5">Periplasm</location>
    </subcellularLocation>
</comment>
<comment type="similarity">
    <text evidence="5">Belongs to the bacterial solute-binding protein PotD/PotF family.</text>
</comment>
<dbReference type="SUPFAM" id="SSF53850">
    <property type="entry name" value="Periplasmic binding protein-like II"/>
    <property type="match status" value="1"/>
</dbReference>
<name>A1WIJ6_VEREI</name>
<keyword evidence="8" id="KW-1185">Reference proteome</keyword>
<sequence>MTKSFKHWGATLALLTTALCIAVGAHAAESKVLNIYNWSDYIADDTIKNFEKEYGIKVRYDNFDNNEILHAKLVAGKTGYDIVVPGSHFAKTQIEAGLLQKLDKSKLSNWGNLDKGLLEQLNKLDPGNEYLVDWLWGYVTVGINVNKVKKALGDMPMPDNAWDLLFDVKYVNKLKSCGVSVLDSASEVLPIALLYAGKPPYSKDAADYEAAGKVLKAIRPYVTRISSSGYIEEMASGAICLVMGYSGDINIARSRAAAAKTKTPVVIEALVPKSGATLFFDTMAIPKDAQNVENAHLFINYILRPEVHASLTNKVFYANPNAASLKFVTKDVAENKSIFLDNEAIKTMVAPDALPQAIRKVQTSIFTNFKARR</sequence>
<dbReference type="PRINTS" id="PR00909">
    <property type="entry name" value="SPERMDNBNDNG"/>
</dbReference>
<dbReference type="PIRSF" id="PIRSF019574">
    <property type="entry name" value="Periplasmic_polyamine_BP"/>
    <property type="match status" value="1"/>
</dbReference>
<dbReference type="GeneID" id="76460305"/>
<evidence type="ECO:0000256" key="4">
    <source>
        <dbReference type="ARBA" id="ARBA00022764"/>
    </source>
</evidence>
<dbReference type="GO" id="GO:0042597">
    <property type="term" value="C:periplasmic space"/>
    <property type="evidence" value="ECO:0007669"/>
    <property type="project" value="UniProtKB-SubCell"/>
</dbReference>
<evidence type="ECO:0000256" key="3">
    <source>
        <dbReference type="ARBA" id="ARBA00022729"/>
    </source>
</evidence>
<evidence type="ECO:0000256" key="6">
    <source>
        <dbReference type="SAM" id="SignalP"/>
    </source>
</evidence>
<dbReference type="Proteomes" id="UP000000374">
    <property type="component" value="Chromosome"/>
</dbReference>
<comment type="function">
    <text evidence="5">Required for the activity of the bacterial periplasmic transport system of putrescine.</text>
</comment>
<dbReference type="GO" id="GO:0015846">
    <property type="term" value="P:polyamine transport"/>
    <property type="evidence" value="ECO:0007669"/>
    <property type="project" value="InterPro"/>
</dbReference>
<evidence type="ECO:0000256" key="1">
    <source>
        <dbReference type="ARBA" id="ARBA00004418"/>
    </source>
</evidence>
<proteinExistence type="inferred from homology"/>
<dbReference type="PANTHER" id="PTHR30222">
    <property type="entry name" value="SPERMIDINE/PUTRESCINE-BINDING PERIPLASMIC PROTEIN"/>
    <property type="match status" value="1"/>
</dbReference>
<accession>A1WIJ6</accession>
<evidence type="ECO:0000313" key="7">
    <source>
        <dbReference type="EMBL" id="ABM57453.1"/>
    </source>
</evidence>
<protein>
    <recommendedName>
        <fullName evidence="5">Putrescine-binding periplasmic protein</fullName>
    </recommendedName>
</protein>
<dbReference type="PANTHER" id="PTHR30222:SF12">
    <property type="entry name" value="NORSPERMIDINE SENSOR"/>
    <property type="match status" value="1"/>
</dbReference>
<evidence type="ECO:0000256" key="2">
    <source>
        <dbReference type="ARBA" id="ARBA00022448"/>
    </source>
</evidence>
<feature type="chain" id="PRO_5002640664" description="Putrescine-binding periplasmic protein" evidence="6">
    <location>
        <begin position="28"/>
        <end position="373"/>
    </location>
</feature>
<dbReference type="KEGG" id="vei:Veis_1698"/>